<feature type="region of interest" description="Disordered" evidence="1">
    <location>
        <begin position="1"/>
        <end position="21"/>
    </location>
</feature>
<dbReference type="InterPro" id="IPR011051">
    <property type="entry name" value="RmlC_Cupin_sf"/>
</dbReference>
<dbReference type="AlphaFoldDB" id="A0AA35Z1H3"/>
<dbReference type="InterPro" id="IPR014710">
    <property type="entry name" value="RmlC-like_jellyroll"/>
</dbReference>
<evidence type="ECO:0000256" key="1">
    <source>
        <dbReference type="SAM" id="MobiDB-lite"/>
    </source>
</evidence>
<dbReference type="Gene3D" id="2.60.120.10">
    <property type="entry name" value="Jelly Rolls"/>
    <property type="match status" value="1"/>
</dbReference>
<name>A0AA35Z1H3_LACSI</name>
<dbReference type="PANTHER" id="PTHR34571:SF1">
    <property type="entry name" value="(S)-UREIDOGLYCINE AMINOHYDROLASE"/>
    <property type="match status" value="1"/>
</dbReference>
<dbReference type="InterPro" id="IPR017627">
    <property type="entry name" value="UGHY"/>
</dbReference>
<dbReference type="Proteomes" id="UP001177003">
    <property type="component" value="Chromosome 5"/>
</dbReference>
<dbReference type="SUPFAM" id="SSF51182">
    <property type="entry name" value="RmlC-like cupins"/>
    <property type="match status" value="1"/>
</dbReference>
<evidence type="ECO:0000313" key="2">
    <source>
        <dbReference type="EMBL" id="CAI9284099.1"/>
    </source>
</evidence>
<gene>
    <name evidence="2" type="ORF">LSALG_LOCUS23654</name>
</gene>
<feature type="region of interest" description="Disordered" evidence="1">
    <location>
        <begin position="99"/>
        <end position="157"/>
    </location>
</feature>
<dbReference type="GO" id="GO:0071522">
    <property type="term" value="F:ureidoglycine aminohydrolase activity"/>
    <property type="evidence" value="ECO:0007669"/>
    <property type="project" value="InterPro"/>
</dbReference>
<accession>A0AA35Z1H3</accession>
<keyword evidence="3" id="KW-1185">Reference proteome</keyword>
<evidence type="ECO:0000313" key="3">
    <source>
        <dbReference type="Proteomes" id="UP001177003"/>
    </source>
</evidence>
<sequence>MKSQQQGVPVKNNNNNQKVVSVGVSQKSEVTSEMNVMHDWDPSDWWFMHEYPPPPPPSVVKDEGGGGNRGKKPTTAYNKSHSRSTVVMPMEVKIIKMKPRRERKPRRGGVLIHSPNNNTEDEAPPFEQQQQPGFRKYGQNNRGGGGGWQHNSNNNANINQEKPRQNLHYEYQPVGLNKPDARTVAAAAATDGFGNAMGQRYKERSLGQSRQGDDGGNFYGRKIVVVIVEKRREEKSNTNGVVYAERYLQPLVDTPGDVFQLRKLLPTSLPYNINIHIMDFQPGKFLNVKEVHYNQHGLLLLEGQGIYCLGDSW</sequence>
<reference evidence="2" key="1">
    <citation type="submission" date="2023-04" db="EMBL/GenBank/DDBJ databases">
        <authorList>
            <person name="Vijverberg K."/>
            <person name="Xiong W."/>
            <person name="Schranz E."/>
        </authorList>
    </citation>
    <scope>NUCLEOTIDE SEQUENCE</scope>
</reference>
<feature type="region of interest" description="Disordered" evidence="1">
    <location>
        <begin position="54"/>
        <end position="83"/>
    </location>
</feature>
<dbReference type="EMBL" id="OX465081">
    <property type="protein sequence ID" value="CAI9284099.1"/>
    <property type="molecule type" value="Genomic_DNA"/>
</dbReference>
<proteinExistence type="predicted"/>
<protein>
    <submittedName>
        <fullName evidence="2">Uncharacterized protein</fullName>
    </submittedName>
</protein>
<organism evidence="2 3">
    <name type="scientific">Lactuca saligna</name>
    <name type="common">Willowleaf lettuce</name>
    <dbReference type="NCBI Taxonomy" id="75948"/>
    <lineage>
        <taxon>Eukaryota</taxon>
        <taxon>Viridiplantae</taxon>
        <taxon>Streptophyta</taxon>
        <taxon>Embryophyta</taxon>
        <taxon>Tracheophyta</taxon>
        <taxon>Spermatophyta</taxon>
        <taxon>Magnoliopsida</taxon>
        <taxon>eudicotyledons</taxon>
        <taxon>Gunneridae</taxon>
        <taxon>Pentapetalae</taxon>
        <taxon>asterids</taxon>
        <taxon>campanulids</taxon>
        <taxon>Asterales</taxon>
        <taxon>Asteraceae</taxon>
        <taxon>Cichorioideae</taxon>
        <taxon>Cichorieae</taxon>
        <taxon>Lactucinae</taxon>
        <taxon>Lactuca</taxon>
    </lineage>
</organism>
<dbReference type="PANTHER" id="PTHR34571">
    <property type="entry name" value="(S)-UREIDOGLYCINE AMINOHYDROLASE"/>
    <property type="match status" value="1"/>
</dbReference>